<organism evidence="1 2">
    <name type="scientific">Candidatus Desulfosporosinus infrequens</name>
    <dbReference type="NCBI Taxonomy" id="2043169"/>
    <lineage>
        <taxon>Bacteria</taxon>
        <taxon>Bacillati</taxon>
        <taxon>Bacillota</taxon>
        <taxon>Clostridia</taxon>
        <taxon>Eubacteriales</taxon>
        <taxon>Desulfitobacteriaceae</taxon>
        <taxon>Desulfosporosinus</taxon>
    </lineage>
</organism>
<evidence type="ECO:0000313" key="1">
    <source>
        <dbReference type="EMBL" id="SPF41148.1"/>
    </source>
</evidence>
<dbReference type="EMBL" id="OMOF01000162">
    <property type="protein sequence ID" value="SPF41148.1"/>
    <property type="molecule type" value="Genomic_DNA"/>
</dbReference>
<dbReference type="Proteomes" id="UP000238916">
    <property type="component" value="Unassembled WGS sequence"/>
</dbReference>
<protein>
    <submittedName>
        <fullName evidence="1">Uncharacterized protein</fullName>
    </submittedName>
</protein>
<gene>
    <name evidence="1" type="ORF">SBF1_2440002</name>
</gene>
<name>A0A2U3KNB9_9FIRM</name>
<evidence type="ECO:0000313" key="2">
    <source>
        <dbReference type="Proteomes" id="UP000238916"/>
    </source>
</evidence>
<accession>A0A2U3KNB9</accession>
<reference evidence="2" key="1">
    <citation type="submission" date="2018-02" db="EMBL/GenBank/DDBJ databases">
        <authorList>
            <person name="Hausmann B."/>
        </authorList>
    </citation>
    <scope>NUCLEOTIDE SEQUENCE [LARGE SCALE GENOMIC DNA]</scope>
    <source>
        <strain evidence="2">Peat soil MAG SbF1</strain>
    </source>
</reference>
<dbReference type="AlphaFoldDB" id="A0A2U3KNB9"/>
<proteinExistence type="predicted"/>
<sequence>MVTKLSESSGILYYQSRRELEKMLDYLYPSGIQYFHHGYYEHFRSVICDIGGREE</sequence>